<evidence type="ECO:0000313" key="3">
    <source>
        <dbReference type="Proteomes" id="UP001497444"/>
    </source>
</evidence>
<feature type="compositionally biased region" description="Basic and acidic residues" evidence="1">
    <location>
        <begin position="15"/>
        <end position="31"/>
    </location>
</feature>
<feature type="region of interest" description="Disordered" evidence="1">
    <location>
        <begin position="59"/>
        <end position="109"/>
    </location>
</feature>
<evidence type="ECO:0000256" key="1">
    <source>
        <dbReference type="SAM" id="MobiDB-lite"/>
    </source>
</evidence>
<feature type="compositionally biased region" description="Basic residues" evidence="1">
    <location>
        <begin position="390"/>
        <end position="404"/>
    </location>
</feature>
<gene>
    <name evidence="2" type="ORF">CSSPJE1EN1_LOCUS10169</name>
</gene>
<evidence type="ECO:0000313" key="2">
    <source>
        <dbReference type="EMBL" id="CAK9264691.1"/>
    </source>
</evidence>
<accession>A0ABP0WEW5</accession>
<reference evidence="2" key="1">
    <citation type="submission" date="2024-02" db="EMBL/GenBank/DDBJ databases">
        <authorList>
            <consortium name="ELIXIR-Norway"/>
            <consortium name="Elixir Norway"/>
        </authorList>
    </citation>
    <scope>NUCLEOTIDE SEQUENCE</scope>
</reference>
<sequence length="404" mass="45217">MDGTGGGGSGSRGGDNNEERLRKMVADHLRASELSTIDTRTPEGLASLTTILGQALQAGLTDGEAQRDEEARKAAEAKAAEKKKKRDERATIGALSPRTLEKKRRKDERDAIRKEKLDLKKKEEERKKLPLITLVEEGIPTELAYTGAKNTIRHIVSTNFARGVEWGTLSKAEQKRVINQVKGAFRNGGELDSHWIADKISNSMSQARYHDRMKIRAHLRDLNVYRNLQRPLQFSEDIWNAFYQSEVQLKAARQMKEITEQLTKAKKAREFGRSDRDLKALELKLAECQSVVDEVGDPPLKFLKAAERVKLAFEGESESSQGSSDEDERASTAPSATTSNGPSSFASRNAGFAGGRDKEDREEEEEGQGDDEEREEDEQPPPPPENTRKKDSRKKSKRGRKSPF</sequence>
<name>A0ABP0WEW5_9BRYO</name>
<dbReference type="Proteomes" id="UP001497444">
    <property type="component" value="Chromosome 17"/>
</dbReference>
<feature type="compositionally biased region" description="Basic and acidic residues" evidence="1">
    <location>
        <begin position="64"/>
        <end position="80"/>
    </location>
</feature>
<feature type="region of interest" description="Disordered" evidence="1">
    <location>
        <begin position="314"/>
        <end position="404"/>
    </location>
</feature>
<feature type="compositionally biased region" description="Polar residues" evidence="1">
    <location>
        <begin position="332"/>
        <end position="347"/>
    </location>
</feature>
<feature type="region of interest" description="Disordered" evidence="1">
    <location>
        <begin position="1"/>
        <end position="42"/>
    </location>
</feature>
<dbReference type="EMBL" id="OZ020112">
    <property type="protein sequence ID" value="CAK9264691.1"/>
    <property type="molecule type" value="Genomic_DNA"/>
</dbReference>
<feature type="compositionally biased region" description="Acidic residues" evidence="1">
    <location>
        <begin position="360"/>
        <end position="379"/>
    </location>
</feature>
<protein>
    <submittedName>
        <fullName evidence="2">Uncharacterized protein</fullName>
    </submittedName>
</protein>
<feature type="compositionally biased region" description="Gly residues" evidence="1">
    <location>
        <begin position="1"/>
        <end position="13"/>
    </location>
</feature>
<organism evidence="2 3">
    <name type="scientific">Sphagnum jensenii</name>
    <dbReference type="NCBI Taxonomy" id="128206"/>
    <lineage>
        <taxon>Eukaryota</taxon>
        <taxon>Viridiplantae</taxon>
        <taxon>Streptophyta</taxon>
        <taxon>Embryophyta</taxon>
        <taxon>Bryophyta</taxon>
        <taxon>Sphagnophytina</taxon>
        <taxon>Sphagnopsida</taxon>
        <taxon>Sphagnales</taxon>
        <taxon>Sphagnaceae</taxon>
        <taxon>Sphagnum</taxon>
    </lineage>
</organism>
<proteinExistence type="predicted"/>
<keyword evidence="3" id="KW-1185">Reference proteome</keyword>